<dbReference type="AlphaFoldDB" id="A0A378TC41"/>
<keyword evidence="3" id="KW-1185">Reference proteome</keyword>
<dbReference type="Proteomes" id="UP000254978">
    <property type="component" value="Unassembled WGS sequence"/>
</dbReference>
<sequence>MAGDLRSSILTTAAVAVSVAGLTVIQPLTAAPPLLLAALLMDDGSGEIDGVGGIADAIQQRLLPSDSRGVMVNFLTGPFGIWSALDESGPDGMVPSTALGVTSTMPFINQQGWNLPPQLLPPLAPTGPATVPDIPPPGSPVVSFDLPSLQVGEAVVTPPAPDVPVAGPTQGDVVTSFGYDFNSYAAVSLLNPLALTNSVAAYLTRALSPVQVNADGSVTCRLNMSCDGLDVTTERIDGVLYVTFKNPDGTLVKAKVETRNGVTYVTYEDDGPLPLVRPLRDYFGLFGNELADVLEPALTALVYWGYRDATTDGNSLLPTMADTIKVVLDFIVGVKEGIESLFVGHRSDKDATSSLAAAEVADESNSDSGSKDKDKEPSDKTPKPADDEPTDEVTEPTPDVEVPVGEDEEPAPAEEPTDEDAAEEDPVEDTEEPVEDEEPTEDTEEPAQEPTEAPEPDTTDEDADDPTDGETAPVKDLDTDTDTKPVKDKVTEKTPTGKTATASRDAA</sequence>
<evidence type="ECO:0000256" key="1">
    <source>
        <dbReference type="SAM" id="MobiDB-lite"/>
    </source>
</evidence>
<feature type="compositionally biased region" description="Basic and acidic residues" evidence="1">
    <location>
        <begin position="369"/>
        <end position="386"/>
    </location>
</feature>
<feature type="compositionally biased region" description="Basic and acidic residues" evidence="1">
    <location>
        <begin position="473"/>
        <end position="492"/>
    </location>
</feature>
<dbReference type="EMBL" id="UGQT01000001">
    <property type="protein sequence ID" value="STZ58190.1"/>
    <property type="molecule type" value="Genomic_DNA"/>
</dbReference>
<reference evidence="2 3" key="1">
    <citation type="submission" date="2018-06" db="EMBL/GenBank/DDBJ databases">
        <authorList>
            <consortium name="Pathogen Informatics"/>
            <person name="Doyle S."/>
        </authorList>
    </citation>
    <scope>NUCLEOTIDE SEQUENCE [LARGE SCALE GENOMIC DNA]</scope>
    <source>
        <strain evidence="2 3">NCTC10821</strain>
    </source>
</reference>
<gene>
    <name evidence="2" type="ORF">NCTC10821_01700</name>
</gene>
<proteinExistence type="predicted"/>
<feature type="compositionally biased region" description="Polar residues" evidence="1">
    <location>
        <begin position="497"/>
        <end position="507"/>
    </location>
</feature>
<protein>
    <submittedName>
        <fullName evidence="2">Pe-PPE, C-terminal domain protein</fullName>
    </submittedName>
</protein>
<organism evidence="2 3">
    <name type="scientific">Mycolicibacterium tokaiense</name>
    <dbReference type="NCBI Taxonomy" id="39695"/>
    <lineage>
        <taxon>Bacteria</taxon>
        <taxon>Bacillati</taxon>
        <taxon>Actinomycetota</taxon>
        <taxon>Actinomycetes</taxon>
        <taxon>Mycobacteriales</taxon>
        <taxon>Mycobacteriaceae</taxon>
        <taxon>Mycolicibacterium</taxon>
    </lineage>
</organism>
<evidence type="ECO:0000313" key="2">
    <source>
        <dbReference type="EMBL" id="STZ58190.1"/>
    </source>
</evidence>
<feature type="region of interest" description="Disordered" evidence="1">
    <location>
        <begin position="354"/>
        <end position="507"/>
    </location>
</feature>
<feature type="compositionally biased region" description="Acidic residues" evidence="1">
    <location>
        <begin position="404"/>
        <end position="468"/>
    </location>
</feature>
<evidence type="ECO:0000313" key="3">
    <source>
        <dbReference type="Proteomes" id="UP000254978"/>
    </source>
</evidence>
<name>A0A378TC41_9MYCO</name>
<accession>A0A378TC41</accession>